<dbReference type="SUPFAM" id="SSF50341">
    <property type="entry name" value="CheW-like"/>
    <property type="match status" value="1"/>
</dbReference>
<dbReference type="InterPro" id="IPR039315">
    <property type="entry name" value="CheW"/>
</dbReference>
<gene>
    <name evidence="3" type="ORF">V5E97_03960</name>
</gene>
<dbReference type="CDD" id="cd00732">
    <property type="entry name" value="CheW"/>
    <property type="match status" value="1"/>
</dbReference>
<dbReference type="InterPro" id="IPR002545">
    <property type="entry name" value="CheW-lke_dom"/>
</dbReference>
<organism evidence="3">
    <name type="scientific">Singulisphaera sp. Ch08</name>
    <dbReference type="NCBI Taxonomy" id="3120278"/>
    <lineage>
        <taxon>Bacteria</taxon>
        <taxon>Pseudomonadati</taxon>
        <taxon>Planctomycetota</taxon>
        <taxon>Planctomycetia</taxon>
        <taxon>Isosphaerales</taxon>
        <taxon>Isosphaeraceae</taxon>
        <taxon>Singulisphaera</taxon>
    </lineage>
</organism>
<dbReference type="Pfam" id="PF01584">
    <property type="entry name" value="CheW"/>
    <property type="match status" value="1"/>
</dbReference>
<dbReference type="PROSITE" id="PS50851">
    <property type="entry name" value="CHEW"/>
    <property type="match status" value="1"/>
</dbReference>
<dbReference type="GO" id="GO:0007165">
    <property type="term" value="P:signal transduction"/>
    <property type="evidence" value="ECO:0007669"/>
    <property type="project" value="InterPro"/>
</dbReference>
<dbReference type="AlphaFoldDB" id="A0AAU7CJ49"/>
<feature type="compositionally biased region" description="Polar residues" evidence="1">
    <location>
        <begin position="1"/>
        <end position="10"/>
    </location>
</feature>
<name>A0AAU7CJ49_9BACT</name>
<evidence type="ECO:0000313" key="3">
    <source>
        <dbReference type="EMBL" id="XBH05186.1"/>
    </source>
</evidence>
<dbReference type="Gene3D" id="2.30.30.40">
    <property type="entry name" value="SH3 Domains"/>
    <property type="match status" value="1"/>
</dbReference>
<dbReference type="PANTHER" id="PTHR22617">
    <property type="entry name" value="CHEMOTAXIS SENSOR HISTIDINE KINASE-RELATED"/>
    <property type="match status" value="1"/>
</dbReference>
<dbReference type="PANTHER" id="PTHR22617:SF23">
    <property type="entry name" value="CHEMOTAXIS PROTEIN CHEW"/>
    <property type="match status" value="1"/>
</dbReference>
<dbReference type="RefSeq" id="WP_406697993.1">
    <property type="nucleotide sequence ID" value="NZ_CP155447.1"/>
</dbReference>
<feature type="region of interest" description="Disordered" evidence="1">
    <location>
        <begin position="1"/>
        <end position="20"/>
    </location>
</feature>
<dbReference type="GO" id="GO:0006935">
    <property type="term" value="P:chemotaxis"/>
    <property type="evidence" value="ECO:0007669"/>
    <property type="project" value="InterPro"/>
</dbReference>
<reference evidence="3" key="1">
    <citation type="submission" date="2024-05" db="EMBL/GenBank/DDBJ databases">
        <title>Planctomycetes of the genus Singulisphaera possess chitinolytic capabilities.</title>
        <authorList>
            <person name="Ivanova A."/>
        </authorList>
    </citation>
    <scope>NUCLEOTIDE SEQUENCE</scope>
    <source>
        <strain evidence="3">Ch08T</strain>
    </source>
</reference>
<protein>
    <submittedName>
        <fullName evidence="3">Chemotaxis protein CheW</fullName>
    </submittedName>
</protein>
<evidence type="ECO:0000259" key="2">
    <source>
        <dbReference type="PROSITE" id="PS50851"/>
    </source>
</evidence>
<sequence>MSSATRQTSPAERDSQRPDQAVSQLIGFRLDGEDYAIVIRTIQEIILMKPITRLPRAPDSIEGLINLRGTVIPIVSLRKRFGLSSREFDDETRTVVVNSHGKTIGLIVDEVTQVMKVTADQIQPVPISVTAIARRYISGLARLEDRLLIILDIDKLFDSHDLDPGA</sequence>
<dbReference type="EMBL" id="CP155447">
    <property type="protein sequence ID" value="XBH05186.1"/>
    <property type="molecule type" value="Genomic_DNA"/>
</dbReference>
<dbReference type="GO" id="GO:0005829">
    <property type="term" value="C:cytosol"/>
    <property type="evidence" value="ECO:0007669"/>
    <property type="project" value="TreeGrafter"/>
</dbReference>
<dbReference type="SMART" id="SM00260">
    <property type="entry name" value="CheW"/>
    <property type="match status" value="1"/>
</dbReference>
<evidence type="ECO:0000256" key="1">
    <source>
        <dbReference type="SAM" id="MobiDB-lite"/>
    </source>
</evidence>
<dbReference type="Gene3D" id="2.40.50.180">
    <property type="entry name" value="CheA-289, Domain 4"/>
    <property type="match status" value="1"/>
</dbReference>
<proteinExistence type="predicted"/>
<accession>A0AAU7CJ49</accession>
<feature type="domain" description="CheW-like" evidence="2">
    <location>
        <begin position="22"/>
        <end position="162"/>
    </location>
</feature>
<dbReference type="InterPro" id="IPR036061">
    <property type="entry name" value="CheW-like_dom_sf"/>
</dbReference>